<evidence type="ECO:0000313" key="1">
    <source>
        <dbReference type="EMBL" id="JAH31610.1"/>
    </source>
</evidence>
<dbReference type="EMBL" id="GBXM01076967">
    <property type="protein sequence ID" value="JAH31610.1"/>
    <property type="molecule type" value="Transcribed_RNA"/>
</dbReference>
<proteinExistence type="predicted"/>
<organism evidence="1">
    <name type="scientific">Anguilla anguilla</name>
    <name type="common">European freshwater eel</name>
    <name type="synonym">Muraena anguilla</name>
    <dbReference type="NCBI Taxonomy" id="7936"/>
    <lineage>
        <taxon>Eukaryota</taxon>
        <taxon>Metazoa</taxon>
        <taxon>Chordata</taxon>
        <taxon>Craniata</taxon>
        <taxon>Vertebrata</taxon>
        <taxon>Euteleostomi</taxon>
        <taxon>Actinopterygii</taxon>
        <taxon>Neopterygii</taxon>
        <taxon>Teleostei</taxon>
        <taxon>Anguilliformes</taxon>
        <taxon>Anguillidae</taxon>
        <taxon>Anguilla</taxon>
    </lineage>
</organism>
<reference evidence="1" key="2">
    <citation type="journal article" date="2015" name="Fish Shellfish Immunol.">
        <title>Early steps in the European eel (Anguilla anguilla)-Vibrio vulnificus interaction in the gills: Role of the RtxA13 toxin.</title>
        <authorList>
            <person name="Callol A."/>
            <person name="Pajuelo D."/>
            <person name="Ebbesson L."/>
            <person name="Teles M."/>
            <person name="MacKenzie S."/>
            <person name="Amaro C."/>
        </authorList>
    </citation>
    <scope>NUCLEOTIDE SEQUENCE</scope>
</reference>
<sequence length="42" mass="4344">MIPTVNVSADAVIPTVNVSADAVIPTVNVSAERCDSHSECQC</sequence>
<name>A0A0E9RT39_ANGAN</name>
<reference evidence="1" key="1">
    <citation type="submission" date="2014-11" db="EMBL/GenBank/DDBJ databases">
        <authorList>
            <person name="Amaro Gonzalez C."/>
        </authorList>
    </citation>
    <scope>NUCLEOTIDE SEQUENCE</scope>
</reference>
<dbReference type="AlphaFoldDB" id="A0A0E9RT39"/>
<accession>A0A0E9RT39</accession>
<protein>
    <submittedName>
        <fullName evidence="1">Uncharacterized protein</fullName>
    </submittedName>
</protein>